<dbReference type="RefSeq" id="WP_193905520.1">
    <property type="nucleotide sequence ID" value="NZ_JADEXG010000010.1"/>
</dbReference>
<dbReference type="Proteomes" id="UP000636505">
    <property type="component" value="Unassembled WGS sequence"/>
</dbReference>
<comment type="caution">
    <text evidence="4">The sequence shown here is derived from an EMBL/GenBank/DDBJ whole genome shotgun (WGS) entry which is preliminary data.</text>
</comment>
<sequence length="161" mass="17867">MTFSDHLPRHGLIVCASLVQNSLNLGGLCRTAEVFRLECLVLPDLAMAESWTFRQVAVSAQRWQPLATCPPEQLASWLIAQKARGYRLVGLSPRGQHDLPAYEFRQKSVLLLGRELTGIPPELEQCCDDAIAIPQFGQVASLNVHTAAAIAIYEYIRQHSD</sequence>
<dbReference type="InterPro" id="IPR029026">
    <property type="entry name" value="tRNA_m1G_MTases_N"/>
</dbReference>
<evidence type="ECO:0000256" key="2">
    <source>
        <dbReference type="ARBA" id="ARBA00022679"/>
    </source>
</evidence>
<dbReference type="AlphaFoldDB" id="A0A8J7AA18"/>
<accession>A0A8J7AA18</accession>
<evidence type="ECO:0000313" key="4">
    <source>
        <dbReference type="EMBL" id="MBE9076856.1"/>
    </source>
</evidence>
<keyword evidence="2" id="KW-0808">Transferase</keyword>
<organism evidence="4 5">
    <name type="scientific">Vasconcelosia minhoensis LEGE 07310</name>
    <dbReference type="NCBI Taxonomy" id="915328"/>
    <lineage>
        <taxon>Bacteria</taxon>
        <taxon>Bacillati</taxon>
        <taxon>Cyanobacteriota</taxon>
        <taxon>Cyanophyceae</taxon>
        <taxon>Nodosilineales</taxon>
        <taxon>Cymatolegaceae</taxon>
        <taxon>Vasconcelosia</taxon>
        <taxon>Vasconcelosia minhoensis</taxon>
    </lineage>
</organism>
<dbReference type="Pfam" id="PF00588">
    <property type="entry name" value="SpoU_methylase"/>
    <property type="match status" value="1"/>
</dbReference>
<dbReference type="PANTHER" id="PTHR12029">
    <property type="entry name" value="RNA METHYLTRANSFERASE"/>
    <property type="match status" value="1"/>
</dbReference>
<dbReference type="InterPro" id="IPR029028">
    <property type="entry name" value="Alpha/beta_knot_MTases"/>
</dbReference>
<dbReference type="InterPro" id="IPR044748">
    <property type="entry name" value="Trm3/TARBP1_C"/>
</dbReference>
<dbReference type="InterPro" id="IPR045330">
    <property type="entry name" value="TRM3/TARBP1"/>
</dbReference>
<dbReference type="PANTHER" id="PTHR12029:SF11">
    <property type="entry name" value="METHYLTRANSFERASE TARBP1-RELATED"/>
    <property type="match status" value="1"/>
</dbReference>
<dbReference type="GO" id="GO:0003723">
    <property type="term" value="F:RNA binding"/>
    <property type="evidence" value="ECO:0007669"/>
    <property type="project" value="InterPro"/>
</dbReference>
<reference evidence="4" key="1">
    <citation type="submission" date="2020-10" db="EMBL/GenBank/DDBJ databases">
        <authorList>
            <person name="Castelo-Branco R."/>
            <person name="Eusebio N."/>
            <person name="Adriana R."/>
            <person name="Vieira A."/>
            <person name="Brugerolle De Fraissinette N."/>
            <person name="Rezende De Castro R."/>
            <person name="Schneider M.P."/>
            <person name="Vasconcelos V."/>
            <person name="Leao P.N."/>
        </authorList>
    </citation>
    <scope>NUCLEOTIDE SEQUENCE</scope>
    <source>
        <strain evidence="4">LEGE 07310</strain>
    </source>
</reference>
<dbReference type="InterPro" id="IPR001537">
    <property type="entry name" value="SpoU_MeTrfase"/>
</dbReference>
<feature type="domain" description="tRNA/rRNA methyltransferase SpoU type" evidence="3">
    <location>
        <begin position="12"/>
        <end position="153"/>
    </location>
</feature>
<evidence type="ECO:0000256" key="1">
    <source>
        <dbReference type="ARBA" id="ARBA00022603"/>
    </source>
</evidence>
<dbReference type="GO" id="GO:0016423">
    <property type="term" value="F:tRNA (guanine) methyltransferase activity"/>
    <property type="evidence" value="ECO:0007669"/>
    <property type="project" value="InterPro"/>
</dbReference>
<name>A0A8J7AA18_9CYAN</name>
<dbReference type="Gene3D" id="3.40.1280.10">
    <property type="match status" value="1"/>
</dbReference>
<evidence type="ECO:0000259" key="3">
    <source>
        <dbReference type="Pfam" id="PF00588"/>
    </source>
</evidence>
<protein>
    <submittedName>
        <fullName evidence="4">RNA methyltransferase</fullName>
    </submittedName>
</protein>
<proteinExistence type="predicted"/>
<dbReference type="GO" id="GO:0030488">
    <property type="term" value="P:tRNA methylation"/>
    <property type="evidence" value="ECO:0007669"/>
    <property type="project" value="InterPro"/>
</dbReference>
<dbReference type="SUPFAM" id="SSF75217">
    <property type="entry name" value="alpha/beta knot"/>
    <property type="match status" value="1"/>
</dbReference>
<keyword evidence="1 4" id="KW-0489">Methyltransferase</keyword>
<keyword evidence="5" id="KW-1185">Reference proteome</keyword>
<dbReference type="CDD" id="cd18091">
    <property type="entry name" value="SpoU-like_TRM3-like"/>
    <property type="match status" value="1"/>
</dbReference>
<dbReference type="EMBL" id="JADEXG010000010">
    <property type="protein sequence ID" value="MBE9076856.1"/>
    <property type="molecule type" value="Genomic_DNA"/>
</dbReference>
<evidence type="ECO:0000313" key="5">
    <source>
        <dbReference type="Proteomes" id="UP000636505"/>
    </source>
</evidence>
<gene>
    <name evidence="4" type="ORF">IQ241_06025</name>
</gene>